<dbReference type="PROSITE" id="PS00086">
    <property type="entry name" value="CYTOCHROME_P450"/>
    <property type="match status" value="1"/>
</dbReference>
<dbReference type="InterPro" id="IPR002403">
    <property type="entry name" value="Cyt_P450_E_grp-IV"/>
</dbReference>
<proteinExistence type="inferred from homology"/>
<evidence type="ECO:0000256" key="2">
    <source>
        <dbReference type="ARBA" id="ARBA00005179"/>
    </source>
</evidence>
<comment type="cofactor">
    <cofactor evidence="1">
        <name>heme</name>
        <dbReference type="ChEBI" id="CHEBI:30413"/>
    </cofactor>
</comment>
<dbReference type="PANTHER" id="PTHR24305">
    <property type="entry name" value="CYTOCHROME P450"/>
    <property type="match status" value="1"/>
</dbReference>
<name>A0ABR4K6A2_9EURO</name>
<feature type="region of interest" description="Disordered" evidence="10">
    <location>
        <begin position="251"/>
        <end position="270"/>
    </location>
</feature>
<keyword evidence="7 9" id="KW-0408">Iron</keyword>
<sequence>MYLLALIVVIITSVLFHTWRKLHEIPGPFWAKFTNLQRVYWVKTMRSHDIHQHLHAQYGDIVRMGPNMVSIADPAVIPTLYTPRAGFPKSKFYAAFIPYTKGGSLPAIFTTQDEDQHKQLKSPIAHIYSTSNVATLEPFVDAMLQLLTVELDKRFTGTNQVFDLGDWLQYFAFETMGTMTFSRQYGLLRTGSDANGMLQAIWEFMLRIAPMTQIPWFDRLWYKNSATATLFHRPAASPILKIVSEAISEREQKRQCKEPASNNDSNSTEGASHPDFLDQFLDLLDHNPSVQPWFTRAWTFSNVIAGSDSTASVMKAAMYYLLTNTDSLLRLREELLQTCITFKPSQARGMGEPPIFPAWQDIKDLPFLDACINEAARLHPPFCLPLERVVPPGGVTLAGRYFAEGTVVGMNPYVVNRHRGVFGEDADEWRPERWLVHAAEKRRMEGSVLTFGAGRRICMGKPVALLEIKKVVAALVVNYEITLRDPSSYVLENSYFFRQKGINVHIARLTDSV</sequence>
<dbReference type="InterPro" id="IPR017972">
    <property type="entry name" value="Cyt_P450_CS"/>
</dbReference>
<dbReference type="PRINTS" id="PR00465">
    <property type="entry name" value="EP450IV"/>
</dbReference>
<evidence type="ECO:0000313" key="13">
    <source>
        <dbReference type="Proteomes" id="UP001610446"/>
    </source>
</evidence>
<dbReference type="Proteomes" id="UP001610446">
    <property type="component" value="Unassembled WGS sequence"/>
</dbReference>
<dbReference type="InterPro" id="IPR050121">
    <property type="entry name" value="Cytochrome_P450_monoxygenase"/>
</dbReference>
<evidence type="ECO:0000256" key="11">
    <source>
        <dbReference type="SAM" id="SignalP"/>
    </source>
</evidence>
<evidence type="ECO:0000256" key="7">
    <source>
        <dbReference type="ARBA" id="ARBA00023004"/>
    </source>
</evidence>
<dbReference type="PANTHER" id="PTHR24305:SF175">
    <property type="entry name" value="CYTOCHROME P450 MONOOXYGENASE PKFB"/>
    <property type="match status" value="1"/>
</dbReference>
<comment type="similarity">
    <text evidence="3 9">Belongs to the cytochrome P450 family.</text>
</comment>
<evidence type="ECO:0000256" key="4">
    <source>
        <dbReference type="ARBA" id="ARBA00022617"/>
    </source>
</evidence>
<dbReference type="Gene3D" id="1.10.630.10">
    <property type="entry name" value="Cytochrome P450"/>
    <property type="match status" value="1"/>
</dbReference>
<feature type="compositionally biased region" description="Polar residues" evidence="10">
    <location>
        <begin position="260"/>
        <end position="270"/>
    </location>
</feature>
<dbReference type="InterPro" id="IPR001128">
    <property type="entry name" value="Cyt_P450"/>
</dbReference>
<keyword evidence="8 9" id="KW-0503">Monooxygenase</keyword>
<evidence type="ECO:0000256" key="1">
    <source>
        <dbReference type="ARBA" id="ARBA00001971"/>
    </source>
</evidence>
<evidence type="ECO:0000256" key="10">
    <source>
        <dbReference type="SAM" id="MobiDB-lite"/>
    </source>
</evidence>
<evidence type="ECO:0000256" key="5">
    <source>
        <dbReference type="ARBA" id="ARBA00022723"/>
    </source>
</evidence>
<keyword evidence="4 9" id="KW-0349">Heme</keyword>
<evidence type="ECO:0000256" key="3">
    <source>
        <dbReference type="ARBA" id="ARBA00010617"/>
    </source>
</evidence>
<dbReference type="InterPro" id="IPR036396">
    <property type="entry name" value="Cyt_P450_sf"/>
</dbReference>
<accession>A0ABR4K6A2</accession>
<feature type="signal peptide" evidence="11">
    <location>
        <begin position="1"/>
        <end position="16"/>
    </location>
</feature>
<evidence type="ECO:0000313" key="12">
    <source>
        <dbReference type="EMBL" id="KAL2847838.1"/>
    </source>
</evidence>
<organism evidence="12 13">
    <name type="scientific">Aspergillus pseudoustus</name>
    <dbReference type="NCBI Taxonomy" id="1810923"/>
    <lineage>
        <taxon>Eukaryota</taxon>
        <taxon>Fungi</taxon>
        <taxon>Dikarya</taxon>
        <taxon>Ascomycota</taxon>
        <taxon>Pezizomycotina</taxon>
        <taxon>Eurotiomycetes</taxon>
        <taxon>Eurotiomycetidae</taxon>
        <taxon>Eurotiales</taxon>
        <taxon>Aspergillaceae</taxon>
        <taxon>Aspergillus</taxon>
        <taxon>Aspergillus subgen. Nidulantes</taxon>
    </lineage>
</organism>
<protein>
    <submittedName>
        <fullName evidence="12">Cytochrome P450</fullName>
    </submittedName>
</protein>
<comment type="caution">
    <text evidence="12">The sequence shown here is derived from an EMBL/GenBank/DDBJ whole genome shotgun (WGS) entry which is preliminary data.</text>
</comment>
<keyword evidence="13" id="KW-1185">Reference proteome</keyword>
<reference evidence="12 13" key="1">
    <citation type="submission" date="2024-07" db="EMBL/GenBank/DDBJ databases">
        <title>Section-level genome sequencing and comparative genomics of Aspergillus sections Usti and Cavernicolus.</title>
        <authorList>
            <consortium name="Lawrence Berkeley National Laboratory"/>
            <person name="Nybo J.L."/>
            <person name="Vesth T.C."/>
            <person name="Theobald S."/>
            <person name="Frisvad J.C."/>
            <person name="Larsen T.O."/>
            <person name="Kjaerboelling I."/>
            <person name="Rothschild-Mancinelli K."/>
            <person name="Lyhne E.K."/>
            <person name="Kogle M.E."/>
            <person name="Barry K."/>
            <person name="Clum A."/>
            <person name="Na H."/>
            <person name="Ledsgaard L."/>
            <person name="Lin J."/>
            <person name="Lipzen A."/>
            <person name="Kuo A."/>
            <person name="Riley R."/>
            <person name="Mondo S."/>
            <person name="Labutti K."/>
            <person name="Haridas S."/>
            <person name="Pangalinan J."/>
            <person name="Salamov A.A."/>
            <person name="Simmons B.A."/>
            <person name="Magnuson J.K."/>
            <person name="Chen J."/>
            <person name="Drula E."/>
            <person name="Henrissat B."/>
            <person name="Wiebenga A."/>
            <person name="Lubbers R.J."/>
            <person name="Gomes A.C."/>
            <person name="Makela M.R."/>
            <person name="Stajich J."/>
            <person name="Grigoriev I.V."/>
            <person name="Mortensen U.H."/>
            <person name="De Vries R.P."/>
            <person name="Baker S.E."/>
            <person name="Andersen M.R."/>
        </authorList>
    </citation>
    <scope>NUCLEOTIDE SEQUENCE [LARGE SCALE GENOMIC DNA]</scope>
    <source>
        <strain evidence="12 13">CBS 123904</strain>
    </source>
</reference>
<dbReference type="CDD" id="cd11060">
    <property type="entry name" value="CYP57A1-like"/>
    <property type="match status" value="1"/>
</dbReference>
<keyword evidence="11" id="KW-0732">Signal</keyword>
<gene>
    <name evidence="12" type="ORF">BJY01DRAFT_246605</name>
</gene>
<evidence type="ECO:0000256" key="8">
    <source>
        <dbReference type="ARBA" id="ARBA00023033"/>
    </source>
</evidence>
<dbReference type="Pfam" id="PF00067">
    <property type="entry name" value="p450"/>
    <property type="match status" value="1"/>
</dbReference>
<evidence type="ECO:0000256" key="9">
    <source>
        <dbReference type="RuleBase" id="RU000461"/>
    </source>
</evidence>
<keyword evidence="5 9" id="KW-0479">Metal-binding</keyword>
<feature type="chain" id="PRO_5045989101" evidence="11">
    <location>
        <begin position="17"/>
        <end position="513"/>
    </location>
</feature>
<dbReference type="PRINTS" id="PR00385">
    <property type="entry name" value="P450"/>
</dbReference>
<evidence type="ECO:0000256" key="6">
    <source>
        <dbReference type="ARBA" id="ARBA00023002"/>
    </source>
</evidence>
<comment type="pathway">
    <text evidence="2">Secondary metabolite biosynthesis.</text>
</comment>
<keyword evidence="6 9" id="KW-0560">Oxidoreductase</keyword>
<dbReference type="EMBL" id="JBFXLU010000053">
    <property type="protein sequence ID" value="KAL2847838.1"/>
    <property type="molecule type" value="Genomic_DNA"/>
</dbReference>
<dbReference type="SUPFAM" id="SSF48264">
    <property type="entry name" value="Cytochrome P450"/>
    <property type="match status" value="1"/>
</dbReference>